<evidence type="ECO:0000313" key="7">
    <source>
        <dbReference type="EMBL" id="AHG60255.1"/>
    </source>
</evidence>
<evidence type="ECO:0000256" key="4">
    <source>
        <dbReference type="ARBA" id="ARBA00023014"/>
    </source>
</evidence>
<feature type="binding site" evidence="5">
    <location>
        <position position="356"/>
    </location>
    <ligand>
        <name>[4Fe-4S] cluster</name>
        <dbReference type="ChEBI" id="CHEBI:49883"/>
        <label>1</label>
    </ligand>
</feature>
<dbReference type="EMBL" id="CP002697">
    <property type="protein sequence ID" value="AHG60255.1"/>
    <property type="molecule type" value="Genomic_DNA"/>
</dbReference>
<keyword evidence="1 5" id="KW-0004">4Fe-4S</keyword>
<keyword evidence="5" id="KW-0677">Repeat</keyword>
<feature type="binding site" evidence="5">
    <location>
        <position position="349"/>
    </location>
    <ligand>
        <name>[4Fe-4S] cluster</name>
        <dbReference type="ChEBI" id="CHEBI:49883"/>
        <label>2</label>
    </ligand>
</feature>
<keyword evidence="5" id="KW-0472">Membrane</keyword>
<evidence type="ECO:0000256" key="1">
    <source>
        <dbReference type="ARBA" id="ARBA00022485"/>
    </source>
</evidence>
<evidence type="ECO:0000259" key="6">
    <source>
        <dbReference type="PROSITE" id="PS51379"/>
    </source>
</evidence>
<dbReference type="Proteomes" id="UP000019087">
    <property type="component" value="Chromosome"/>
</dbReference>
<dbReference type="HOGENOM" id="CLU_010808_6_2_6"/>
<dbReference type="PATRIC" id="fig|1009856.3.peg.105"/>
<dbReference type="SUPFAM" id="SSF54862">
    <property type="entry name" value="4Fe-4S ferredoxins"/>
    <property type="match status" value="1"/>
</dbReference>
<keyword evidence="5" id="KW-0813">Transport</keyword>
<keyword evidence="5" id="KW-0249">Electron transport</keyword>
<feature type="domain" description="4Fe-4S ferredoxin-type" evidence="6">
    <location>
        <begin position="337"/>
        <end position="365"/>
    </location>
</feature>
<dbReference type="EC" id="7.-.-.-" evidence="5"/>
<feature type="binding site" evidence="5">
    <location>
        <position position="307"/>
    </location>
    <ligand>
        <name>[4Fe-4S] cluster</name>
        <dbReference type="ChEBI" id="CHEBI:49883"/>
        <label>1</label>
    </ligand>
</feature>
<evidence type="ECO:0000313" key="8">
    <source>
        <dbReference type="Proteomes" id="UP000019087"/>
    </source>
</evidence>
<comment type="subunit">
    <text evidence="5">The complex is composed of six subunits: RnfA, RnfB, RnfC, RnfD, RnfE and RnfG.</text>
</comment>
<feature type="binding site" evidence="5">
    <location>
        <position position="310"/>
    </location>
    <ligand>
        <name>[4Fe-4S] cluster</name>
        <dbReference type="ChEBI" id="CHEBI:49883"/>
        <label>1</label>
    </ligand>
</feature>
<comment type="cofactor">
    <cofactor evidence="5">
        <name>[4Fe-4S] cluster</name>
        <dbReference type="ChEBI" id="CHEBI:49883"/>
    </cofactor>
    <text evidence="5">Binds 2 [4Fe-4S] clusters per subunit.</text>
</comment>
<dbReference type="InterPro" id="IPR017896">
    <property type="entry name" value="4Fe4S_Fe-S-bd"/>
</dbReference>
<dbReference type="InterPro" id="IPR037225">
    <property type="entry name" value="Nuo51_FMN-bd_sf"/>
</dbReference>
<dbReference type="AlphaFoldDB" id="W0P4G7"/>
<dbReference type="KEGG" id="bapu:BUMPUSDA_CDS00480"/>
<keyword evidence="5" id="KW-0997">Cell inner membrane</keyword>
<protein>
    <recommendedName>
        <fullName evidence="5">Ion-translocating oxidoreductase complex subunit C</fullName>
        <ecNumber evidence="5">7.-.-.-</ecNumber>
    </recommendedName>
    <alternativeName>
        <fullName evidence="5">Rnf electron transport complex subunit C</fullName>
    </alternativeName>
</protein>
<feature type="binding site" evidence="5">
    <location>
        <position position="317"/>
    </location>
    <ligand>
        <name>[4Fe-4S] cluster</name>
        <dbReference type="ChEBI" id="CHEBI:49883"/>
        <label>2</label>
    </ligand>
</feature>
<feature type="binding site" evidence="5">
    <location>
        <position position="352"/>
    </location>
    <ligand>
        <name>[4Fe-4S] cluster</name>
        <dbReference type="ChEBI" id="CHEBI:49883"/>
        <label>2</label>
    </ligand>
</feature>
<dbReference type="Gene3D" id="3.40.50.11540">
    <property type="entry name" value="NADH-ubiquinone oxidoreductase 51kDa subunit"/>
    <property type="match status" value="1"/>
</dbReference>
<dbReference type="InterPro" id="IPR010208">
    <property type="entry name" value="Ion_transpt_RnfC/RsxC"/>
</dbReference>
<dbReference type="NCBIfam" id="NF003454">
    <property type="entry name" value="PRK05035.1"/>
    <property type="match status" value="1"/>
</dbReference>
<feature type="binding site" evidence="5">
    <location>
        <position position="346"/>
    </location>
    <ligand>
        <name>[4Fe-4S] cluster</name>
        <dbReference type="ChEBI" id="CHEBI:49883"/>
        <label>2</label>
    </ligand>
</feature>
<organism evidence="7 8">
    <name type="scientific">Buchnera aphidicola str. USDA</name>
    <name type="common">Myzus persicae</name>
    <dbReference type="NCBI Taxonomy" id="1009856"/>
    <lineage>
        <taxon>Bacteria</taxon>
        <taxon>Pseudomonadati</taxon>
        <taxon>Pseudomonadota</taxon>
        <taxon>Gammaproteobacteria</taxon>
        <taxon>Enterobacterales</taxon>
        <taxon>Erwiniaceae</taxon>
        <taxon>Buchnera</taxon>
    </lineage>
</organism>
<keyword evidence="4 5" id="KW-0411">Iron-sulfur</keyword>
<keyword evidence="5" id="KW-1278">Translocase</keyword>
<dbReference type="InterPro" id="IPR011538">
    <property type="entry name" value="Nuo51_FMN-bd"/>
</dbReference>
<dbReference type="GO" id="GO:0046872">
    <property type="term" value="F:metal ion binding"/>
    <property type="evidence" value="ECO:0007669"/>
    <property type="project" value="UniProtKB-KW"/>
</dbReference>
<comment type="subcellular location">
    <subcellularLocation>
        <location evidence="5">Cell inner membrane</location>
        <topology evidence="5">Peripheral membrane protein</topology>
    </subcellularLocation>
</comment>
<accession>W0P4G7</accession>
<dbReference type="GO" id="GO:0022900">
    <property type="term" value="P:electron transport chain"/>
    <property type="evidence" value="ECO:0007669"/>
    <property type="project" value="UniProtKB-UniRule"/>
</dbReference>
<gene>
    <name evidence="7" type="primary">rnfc</name>
    <name evidence="5" type="synonym">rnfC</name>
    <name evidence="7" type="ORF">BUMPUSDA_CDS00480</name>
</gene>
<proteinExistence type="inferred from homology"/>
<evidence type="ECO:0000256" key="2">
    <source>
        <dbReference type="ARBA" id="ARBA00022723"/>
    </source>
</evidence>
<name>W0P4G7_BUCMP</name>
<evidence type="ECO:0000256" key="5">
    <source>
        <dbReference type="HAMAP-Rule" id="MF_00461"/>
    </source>
</evidence>
<dbReference type="Gene3D" id="3.30.70.20">
    <property type="match status" value="1"/>
</dbReference>
<dbReference type="HAMAP" id="MF_00461">
    <property type="entry name" value="RsxC_RnfC"/>
    <property type="match status" value="1"/>
</dbReference>
<reference evidence="7 8" key="1">
    <citation type="journal article" date="2013" name="BMC Genomics">
        <title>Comparative analysis of genome sequences from four strains of the Buchnera aphidicola Mp endosymbion of the green peach aphid, Myzus persicae.</title>
        <authorList>
            <person name="Jiang Z."/>
            <person name="Jones D.H."/>
            <person name="Khuri S."/>
            <person name="Tsinoremas N.F."/>
            <person name="Wyss T."/>
            <person name="Jander G."/>
            <person name="Wilson A.C."/>
        </authorList>
    </citation>
    <scope>NUCLEOTIDE SEQUENCE [LARGE SCALE GENOMIC DNA]</scope>
    <source>
        <strain evidence="8">str. USDA (Myzus persicae)</strain>
    </source>
</reference>
<dbReference type="GO" id="GO:0009055">
    <property type="term" value="F:electron transfer activity"/>
    <property type="evidence" value="ECO:0007669"/>
    <property type="project" value="InterPro"/>
</dbReference>
<dbReference type="Pfam" id="PF01512">
    <property type="entry name" value="Complex1_51K"/>
    <property type="match status" value="1"/>
</dbReference>
<evidence type="ECO:0000256" key="3">
    <source>
        <dbReference type="ARBA" id="ARBA00023004"/>
    </source>
</evidence>
<dbReference type="PROSITE" id="PS00198">
    <property type="entry name" value="4FE4S_FER_1"/>
    <property type="match status" value="2"/>
</dbReference>
<dbReference type="GO" id="GO:0005886">
    <property type="term" value="C:plasma membrane"/>
    <property type="evidence" value="ECO:0007669"/>
    <property type="project" value="UniProtKB-SubCell"/>
</dbReference>
<dbReference type="PROSITE" id="PS51379">
    <property type="entry name" value="4FE4S_FER_2"/>
    <property type="match status" value="2"/>
</dbReference>
<keyword evidence="2 5" id="KW-0479">Metal-binding</keyword>
<keyword evidence="3 5" id="KW-0408">Iron</keyword>
<comment type="function">
    <text evidence="5">Part of a membrane-bound complex that couples electron transfer with translocation of ions across the membrane.</text>
</comment>
<sequence length="445" mass="51303">MILDDQINVPIHAPTSGQIEEISFYTDPLDPHKKNIKIVILSDYLDQWIRLQPIKNYKKYNSKELIQIIHKSGIVGLGGGQFSSAKKLMLSVNKVHTLIVNAVESEPYITSDNCLINNYIDEILKGCEIISWISNIKKVLIAIQEDKIEAISKIYKYIENRLSFKICIIKNKYPGGSSKVLIKSLTGKEIPHGKHSIDIGYLVFNVATIYAIKRAILNGEPLTERIITILGSKHFLSGNFWTRIGTPIKYFLNNQKYKIPLDTTVYLGGPFMGKKVNDLNYSILKNTNCISIQFKKKQNKSIIEQGCIRCGYCSTVCPVNLLPQQLYLYSKNGHHEKSKRYDILDCIECKACEKVCPSSIPLVNYFKMEKNIIKNIELENHLKKISFFRFKKREARLLNTQRFVNKFNKNSIERIISKYEKSDDIKKNIRKKQVQDAIERMKNKK</sequence>
<dbReference type="SUPFAM" id="SSF142019">
    <property type="entry name" value="Nqo1 FMN-binding domain-like"/>
    <property type="match status" value="1"/>
</dbReference>
<dbReference type="InterPro" id="IPR017900">
    <property type="entry name" value="4Fe4S_Fe_S_CS"/>
</dbReference>
<feature type="domain" description="4Fe-4S ferredoxin-type" evidence="6">
    <location>
        <begin position="298"/>
        <end position="327"/>
    </location>
</feature>
<comment type="similarity">
    <text evidence="5">Belongs to the 4Fe4S bacterial-type ferredoxin family. RnfC subfamily.</text>
</comment>
<keyword evidence="5" id="KW-1003">Cell membrane</keyword>
<dbReference type="PANTHER" id="PTHR43034:SF2">
    <property type="entry name" value="ION-TRANSLOCATING OXIDOREDUCTASE COMPLEX SUBUNIT C"/>
    <property type="match status" value="1"/>
</dbReference>
<dbReference type="NCBIfam" id="TIGR01945">
    <property type="entry name" value="rnfC"/>
    <property type="match status" value="1"/>
</dbReference>
<dbReference type="GO" id="GO:0051539">
    <property type="term" value="F:4 iron, 4 sulfur cluster binding"/>
    <property type="evidence" value="ECO:0007669"/>
    <property type="project" value="UniProtKB-KW"/>
</dbReference>
<dbReference type="Pfam" id="PF12838">
    <property type="entry name" value="Fer4_7"/>
    <property type="match status" value="1"/>
</dbReference>
<dbReference type="PANTHER" id="PTHR43034">
    <property type="entry name" value="ION-TRANSLOCATING OXIDOREDUCTASE COMPLEX SUBUNIT C"/>
    <property type="match status" value="1"/>
</dbReference>
<feature type="binding site" evidence="5">
    <location>
        <position position="313"/>
    </location>
    <ligand>
        <name>[4Fe-4S] cluster</name>
        <dbReference type="ChEBI" id="CHEBI:49883"/>
        <label>1</label>
    </ligand>
</feature>